<reference evidence="9 10" key="1">
    <citation type="submission" date="2024-03" db="EMBL/GenBank/DDBJ databases">
        <title>Adaptation during the transition from Ophiocordyceps entomopathogen to insect associate is accompanied by gene loss and intensified selection.</title>
        <authorList>
            <person name="Ward C.M."/>
            <person name="Onetto C.A."/>
            <person name="Borneman A.R."/>
        </authorList>
    </citation>
    <scope>NUCLEOTIDE SEQUENCE [LARGE SCALE GENOMIC DNA]</scope>
    <source>
        <strain evidence="9">AWRI1</strain>
        <tissue evidence="9">Single Adult Female</tissue>
    </source>
</reference>
<comment type="subcellular location">
    <subcellularLocation>
        <location evidence="1">Golgi apparatus</location>
    </subcellularLocation>
</comment>
<evidence type="ECO:0000259" key="7">
    <source>
        <dbReference type="Pfam" id="PF26254"/>
    </source>
</evidence>
<evidence type="ECO:0000313" key="10">
    <source>
        <dbReference type="Proteomes" id="UP001367676"/>
    </source>
</evidence>
<sequence>MRSAVSVILSSPAPDPNMSRPDYDQTIHDHAALLILVRHLGEELPAKNFLQIFERINKISMVKIKENNGIERTIWIRYVKEYPVGNNDWGDFQTHRRLLGLITLGKCKSEVEFNEICRVHESLKVKYQSTLFDSRCIIFGANTPESPLQITPPSNFRSQPIYYASETDPNPGLEEEINEFISKLFWILEHKRLERSREKIEKVTLILAPFEKRDFVGLDMKSHSNRKRCNGRLTKHLGDLALQSGLIGDALTFYHSAIETLRSINDWLWIGSCAEGLCAASALYLIPRFDNSSPLHRNASLQEKNIRQKLTAANQTSPDKVMKMSLSLPRNVLAPEDIYKYYREAVIHYSKYQNAGVIETEACFKGARIAVKYNSPLQAHYLLQNVLFINLTLSEDEKIQRLMSLSTLYTNIGFHRKASFYRRLTATRYVSARNPQTNWDQCYQLMLQSLPGYNLGLDPNEYSVDDYNGWPRLQRQVLHDLVIAATRLSNNGLATRHMTFLLQTMWHHMTPNERLDAAIQLKKLAELCEGSPVPLVLDNGFVIPPANLLNIPQPLNFVVQNLKVHLRPYILQTEKEDYGPFLFTPLALGSLDRKKGKNNNKLEYLWVAEEVCEVILEICNPLPIDLDVSNILLLTSGIVFESIPVSVVLPGGISNQSVILTGIPKEVGELEIKGYSTHTLGVKSNCRLRYIPNIPQMSFTLEVIPALPTLQLSSSMTLDSIDQNSNATIVLYAGESSECSILFKNTGSLPIEFLELTIDLVPESNSQKKIVEWEQKTILDQLPIAPGTTASLPLKLFGSSNFLMQCSTLLETGSLKSSILSGPSSFPSLPSPKPTSGERSTQLSTSTFSFRSPGSSLNSYSSHFKLPESGSKVVECHVKVRYSGGPGLQAGYCRNCSIVILVEICNSVVITNWDVIPAETCSQFYLVLDVMNLTTYEVELHYTKSKLIQIEEGETCRIPIPIDRCPVSAFEQLFQLDNPFINDVEMNKLCSEHIASQVDLLWKIGQVNRQGHASVTGLTLAFNMLDIVRMSPINWEISLNSVSVNNNKVATHSVGEVLHLGIRVENSLSWPLVDIMLQLYLFQDYQNGVINQQLDGCLSTIGATEVNLNKVLEHGSAYHECNIVFFNTGHYKLNVQCCSFDKFTWKLIPPVEIRVVD</sequence>
<evidence type="ECO:0008006" key="11">
    <source>
        <dbReference type="Google" id="ProtNLM"/>
    </source>
</evidence>
<evidence type="ECO:0000256" key="1">
    <source>
        <dbReference type="ARBA" id="ARBA00004555"/>
    </source>
</evidence>
<dbReference type="Pfam" id="PF26283">
    <property type="entry name" value="Ig_TRAPPC9-Trs120_4th"/>
    <property type="match status" value="1"/>
</dbReference>
<evidence type="ECO:0000256" key="3">
    <source>
        <dbReference type="ARBA" id="ARBA00023034"/>
    </source>
</evidence>
<dbReference type="InterPro" id="IPR058565">
    <property type="entry name" value="Ig_TRAPPC9_Trs120_1st"/>
</dbReference>
<dbReference type="InterPro" id="IPR058568">
    <property type="entry name" value="Ig_TRAPPC9_Trs120_4th"/>
</dbReference>
<feature type="domain" description="Trs120/TRAPPC9 fourth Ig-like" evidence="8">
    <location>
        <begin position="1034"/>
        <end position="1154"/>
    </location>
</feature>
<feature type="compositionally biased region" description="Polar residues" evidence="4">
    <location>
        <begin position="837"/>
        <end position="854"/>
    </location>
</feature>
<comment type="similarity">
    <text evidence="2">Belongs to the NIBP family.</text>
</comment>
<name>A0AAN9U2E0_9HEMI</name>
<dbReference type="AlphaFoldDB" id="A0AAN9U2E0"/>
<dbReference type="InterPro" id="IPR058563">
    <property type="entry name" value="Trs120_TRAPPC9_N"/>
</dbReference>
<evidence type="ECO:0000313" key="9">
    <source>
        <dbReference type="EMBL" id="KAK7603218.1"/>
    </source>
</evidence>
<evidence type="ECO:0000259" key="6">
    <source>
        <dbReference type="Pfam" id="PF26251"/>
    </source>
</evidence>
<evidence type="ECO:0000256" key="4">
    <source>
        <dbReference type="SAM" id="MobiDB-lite"/>
    </source>
</evidence>
<keyword evidence="10" id="KW-1185">Reference proteome</keyword>
<dbReference type="Proteomes" id="UP001367676">
    <property type="component" value="Unassembled WGS sequence"/>
</dbReference>
<gene>
    <name evidence="9" type="ORF">V9T40_003217</name>
</gene>
<feature type="domain" description="Trs120/TRAPPC9 TPR region" evidence="6">
    <location>
        <begin position="397"/>
        <end position="514"/>
    </location>
</feature>
<feature type="region of interest" description="Disordered" evidence="4">
    <location>
        <begin position="825"/>
        <end position="854"/>
    </location>
</feature>
<dbReference type="PANTHER" id="PTHR21512">
    <property type="entry name" value="TRAFFICKING PROTEIN PARTICLE COMPLEX SUBUNIT 9"/>
    <property type="match status" value="1"/>
</dbReference>
<feature type="domain" description="Trs120/TRAPPC9 first Ig-like" evidence="7">
    <location>
        <begin position="563"/>
        <end position="675"/>
    </location>
</feature>
<dbReference type="Pfam" id="PF08626">
    <property type="entry name" value="TRAPPC9-Trs120"/>
    <property type="match status" value="1"/>
</dbReference>
<evidence type="ECO:0000256" key="2">
    <source>
        <dbReference type="ARBA" id="ARBA00008459"/>
    </source>
</evidence>
<evidence type="ECO:0000259" key="5">
    <source>
        <dbReference type="Pfam" id="PF08626"/>
    </source>
</evidence>
<organism evidence="9 10">
    <name type="scientific">Parthenolecanium corni</name>
    <dbReference type="NCBI Taxonomy" id="536013"/>
    <lineage>
        <taxon>Eukaryota</taxon>
        <taxon>Metazoa</taxon>
        <taxon>Ecdysozoa</taxon>
        <taxon>Arthropoda</taxon>
        <taxon>Hexapoda</taxon>
        <taxon>Insecta</taxon>
        <taxon>Pterygota</taxon>
        <taxon>Neoptera</taxon>
        <taxon>Paraneoptera</taxon>
        <taxon>Hemiptera</taxon>
        <taxon>Sternorrhyncha</taxon>
        <taxon>Coccoidea</taxon>
        <taxon>Coccidae</taxon>
        <taxon>Parthenolecanium</taxon>
    </lineage>
</organism>
<dbReference type="GO" id="GO:0005802">
    <property type="term" value="C:trans-Golgi network"/>
    <property type="evidence" value="ECO:0007669"/>
    <property type="project" value="TreeGrafter"/>
</dbReference>
<keyword evidence="3" id="KW-0333">Golgi apparatus</keyword>
<evidence type="ECO:0000259" key="8">
    <source>
        <dbReference type="Pfam" id="PF26283"/>
    </source>
</evidence>
<accession>A0AAN9U2E0</accession>
<protein>
    <recommendedName>
        <fullName evidence="11">Protein brunelleschi</fullName>
    </recommendedName>
</protein>
<dbReference type="Pfam" id="PF26254">
    <property type="entry name" value="Ig_TRAPPC9-Trs120_1st"/>
    <property type="match status" value="1"/>
</dbReference>
<comment type="caution">
    <text evidence="9">The sequence shown here is derived from an EMBL/GenBank/DDBJ whole genome shotgun (WGS) entry which is preliminary data.</text>
</comment>
<proteinExistence type="inferred from homology"/>
<dbReference type="InterPro" id="IPR013935">
    <property type="entry name" value="Trs120_TRAPPC9"/>
</dbReference>
<dbReference type="EMBL" id="JBBCAQ010000006">
    <property type="protein sequence ID" value="KAK7603218.1"/>
    <property type="molecule type" value="Genomic_DNA"/>
</dbReference>
<dbReference type="Pfam" id="PF26251">
    <property type="entry name" value="TPR_TRAPPC9-Trs120"/>
    <property type="match status" value="1"/>
</dbReference>
<feature type="domain" description="Trs120/TRAPPC9 N-terminal" evidence="5">
    <location>
        <begin position="217"/>
        <end position="283"/>
    </location>
</feature>
<dbReference type="PANTHER" id="PTHR21512:SF5">
    <property type="entry name" value="TRAFFICKING PROTEIN PARTICLE COMPLEX SUBUNIT 9"/>
    <property type="match status" value="1"/>
</dbReference>
<dbReference type="InterPro" id="IPR058564">
    <property type="entry name" value="TPR_TRAPPC9_Trs120"/>
</dbReference>